<organism evidence="3 4">
    <name type="scientific">Paenibacillus sambharensis</name>
    <dbReference type="NCBI Taxonomy" id="1803190"/>
    <lineage>
        <taxon>Bacteria</taxon>
        <taxon>Bacillati</taxon>
        <taxon>Bacillota</taxon>
        <taxon>Bacilli</taxon>
        <taxon>Bacillales</taxon>
        <taxon>Paenibacillaceae</taxon>
        <taxon>Paenibacillus</taxon>
    </lineage>
</organism>
<dbReference type="EMBL" id="QKRB01000036">
    <property type="protein sequence ID" value="PZD96831.1"/>
    <property type="molecule type" value="Genomic_DNA"/>
</dbReference>
<dbReference type="OrthoDB" id="2633069at2"/>
<dbReference type="Pfam" id="PF07977">
    <property type="entry name" value="FabA"/>
    <property type="match status" value="1"/>
</dbReference>
<dbReference type="PANTHER" id="PTHR30272:SF1">
    <property type="entry name" value="3-HYDROXYACYL-[ACYL-CARRIER-PROTEIN] DEHYDRATASE"/>
    <property type="match status" value="1"/>
</dbReference>
<dbReference type="InterPro" id="IPR029069">
    <property type="entry name" value="HotDog_dom_sf"/>
</dbReference>
<dbReference type="InterPro" id="IPR013114">
    <property type="entry name" value="FabA_FabZ"/>
</dbReference>
<gene>
    <name evidence="3" type="ORF">DNH61_06435</name>
</gene>
<evidence type="ECO:0000313" key="3">
    <source>
        <dbReference type="EMBL" id="PZD96831.1"/>
    </source>
</evidence>
<dbReference type="Proteomes" id="UP000249522">
    <property type="component" value="Unassembled WGS sequence"/>
</dbReference>
<sequence length="181" mass="20599">MGPFRGAEDRQSLRLSFRLPSPRLNWKENKGMRPDLLRELPYKKPWIFVDRIISCIPSQQISTLKNITSSDFFLRGHFPSYSVFPGMLLLEGIKQSCELLVKLSGYEPEPEFLQAAQLQIRLLKPSLPGDTVVYSVKWTAEEDGRMLFSAEGKIEGVPSVRCTFRLAADAVRHSGRKEGTR</sequence>
<dbReference type="Gene3D" id="3.10.129.10">
    <property type="entry name" value="Hotdog Thioesterase"/>
    <property type="match status" value="1"/>
</dbReference>
<protein>
    <submittedName>
        <fullName evidence="3">FabA-like domain protein</fullName>
    </submittedName>
</protein>
<dbReference type="PANTHER" id="PTHR30272">
    <property type="entry name" value="3-HYDROXYACYL-[ACYL-CARRIER-PROTEIN] DEHYDRATASE"/>
    <property type="match status" value="1"/>
</dbReference>
<comment type="similarity">
    <text evidence="1">Belongs to the thioester dehydratase family. FabZ subfamily.</text>
</comment>
<evidence type="ECO:0000256" key="1">
    <source>
        <dbReference type="ARBA" id="ARBA00009174"/>
    </source>
</evidence>
<dbReference type="AlphaFoldDB" id="A0A2W1LYS9"/>
<dbReference type="SUPFAM" id="SSF54637">
    <property type="entry name" value="Thioesterase/thiol ester dehydrase-isomerase"/>
    <property type="match status" value="1"/>
</dbReference>
<comment type="caution">
    <text evidence="3">The sequence shown here is derived from an EMBL/GenBank/DDBJ whole genome shotgun (WGS) entry which is preliminary data.</text>
</comment>
<keyword evidence="4" id="KW-1185">Reference proteome</keyword>
<accession>A0A2W1LYS9</accession>
<name>A0A2W1LYS9_9BACL</name>
<reference evidence="3 4" key="1">
    <citation type="submission" date="2018-06" db="EMBL/GenBank/DDBJ databases">
        <title>Paenibacillus imtechensis sp. nov.</title>
        <authorList>
            <person name="Pinnaka A.K."/>
            <person name="Singh H."/>
            <person name="Kaur M."/>
        </authorList>
    </citation>
    <scope>NUCLEOTIDE SEQUENCE [LARGE SCALE GENOMIC DNA]</scope>
    <source>
        <strain evidence="3 4">SMB1</strain>
    </source>
</reference>
<dbReference type="GO" id="GO:0016829">
    <property type="term" value="F:lyase activity"/>
    <property type="evidence" value="ECO:0007669"/>
    <property type="project" value="UniProtKB-KW"/>
</dbReference>
<keyword evidence="2" id="KW-0456">Lyase</keyword>
<evidence type="ECO:0000313" key="4">
    <source>
        <dbReference type="Proteomes" id="UP000249522"/>
    </source>
</evidence>
<evidence type="ECO:0000256" key="2">
    <source>
        <dbReference type="ARBA" id="ARBA00023239"/>
    </source>
</evidence>
<proteinExistence type="inferred from homology"/>